<dbReference type="EMBL" id="JBAMMX010000018">
    <property type="protein sequence ID" value="KAK6923023.1"/>
    <property type="molecule type" value="Genomic_DNA"/>
</dbReference>
<feature type="domain" description="Peptidase M24" evidence="1">
    <location>
        <begin position="1"/>
        <end position="170"/>
    </location>
</feature>
<evidence type="ECO:0000313" key="2">
    <source>
        <dbReference type="EMBL" id="KAK6923023.1"/>
    </source>
</evidence>
<sequence length="251" mass="27842">MRASGRLAAQVLLYAGILVKPGTKTDEIDEAVHQMIIENGAYPSPPGYGGFPKSVCTSVNECIYHGIPDSCALEFHHLGCHPFDKLEQMPTIGHLPDIDIINIDVTVYLNGNHSDTAATFFCGEVDDDAKHLSRFFLEFQEQEVTKECLDKAISICARGVEYKKIGKTIQCPLVNCSISKLIAPALEGPRININMALYNNLWAMVWCVFSMQIQLSYTTVRSCNVELSMPPNANIGTYDVESDLHNWLQIS</sequence>
<evidence type="ECO:0000313" key="3">
    <source>
        <dbReference type="Proteomes" id="UP001370490"/>
    </source>
</evidence>
<dbReference type="Gene3D" id="3.90.230.10">
    <property type="entry name" value="Creatinase/methionine aminopeptidase superfamily"/>
    <property type="match status" value="1"/>
</dbReference>
<dbReference type="GO" id="GO:0070006">
    <property type="term" value="F:metalloaminopeptidase activity"/>
    <property type="evidence" value="ECO:0007669"/>
    <property type="project" value="TreeGrafter"/>
</dbReference>
<keyword evidence="3" id="KW-1185">Reference proteome</keyword>
<dbReference type="PANTHER" id="PTHR43330:SF8">
    <property type="entry name" value="METHIONINE AMINOPEPTIDASE 1D, MITOCHONDRIAL"/>
    <property type="match status" value="1"/>
</dbReference>
<name>A0AAN8V863_9MAGN</name>
<dbReference type="GO" id="GO:0009507">
    <property type="term" value="C:chloroplast"/>
    <property type="evidence" value="ECO:0007669"/>
    <property type="project" value="TreeGrafter"/>
</dbReference>
<dbReference type="Proteomes" id="UP001370490">
    <property type="component" value="Unassembled WGS sequence"/>
</dbReference>
<gene>
    <name evidence="2" type="ORF">RJ641_011327</name>
</gene>
<organism evidence="2 3">
    <name type="scientific">Dillenia turbinata</name>
    <dbReference type="NCBI Taxonomy" id="194707"/>
    <lineage>
        <taxon>Eukaryota</taxon>
        <taxon>Viridiplantae</taxon>
        <taxon>Streptophyta</taxon>
        <taxon>Embryophyta</taxon>
        <taxon>Tracheophyta</taxon>
        <taxon>Spermatophyta</taxon>
        <taxon>Magnoliopsida</taxon>
        <taxon>eudicotyledons</taxon>
        <taxon>Gunneridae</taxon>
        <taxon>Pentapetalae</taxon>
        <taxon>Dilleniales</taxon>
        <taxon>Dilleniaceae</taxon>
        <taxon>Dillenia</taxon>
    </lineage>
</organism>
<dbReference type="SUPFAM" id="SSF55920">
    <property type="entry name" value="Creatinase/aminopeptidase"/>
    <property type="match status" value="1"/>
</dbReference>
<dbReference type="InterPro" id="IPR000994">
    <property type="entry name" value="Pept_M24"/>
</dbReference>
<dbReference type="InterPro" id="IPR036005">
    <property type="entry name" value="Creatinase/aminopeptidase-like"/>
</dbReference>
<reference evidence="2 3" key="1">
    <citation type="submission" date="2023-12" db="EMBL/GenBank/DDBJ databases">
        <title>A high-quality genome assembly for Dillenia turbinata (Dilleniales).</title>
        <authorList>
            <person name="Chanderbali A."/>
        </authorList>
    </citation>
    <scope>NUCLEOTIDE SEQUENCE [LARGE SCALE GENOMIC DNA]</scope>
    <source>
        <strain evidence="2">LSX21</strain>
        <tissue evidence="2">Leaf</tissue>
    </source>
</reference>
<accession>A0AAN8V863</accession>
<evidence type="ECO:0000259" key="1">
    <source>
        <dbReference type="Pfam" id="PF00557"/>
    </source>
</evidence>
<comment type="caution">
    <text evidence="2">The sequence shown here is derived from an EMBL/GenBank/DDBJ whole genome shotgun (WGS) entry which is preliminary data.</text>
</comment>
<dbReference type="AlphaFoldDB" id="A0AAN8V863"/>
<dbReference type="PANTHER" id="PTHR43330">
    <property type="entry name" value="METHIONINE AMINOPEPTIDASE"/>
    <property type="match status" value="1"/>
</dbReference>
<protein>
    <submittedName>
        <fullName evidence="2">Peptidase M24</fullName>
    </submittedName>
</protein>
<dbReference type="Pfam" id="PF00557">
    <property type="entry name" value="Peptidase_M24"/>
    <property type="match status" value="1"/>
</dbReference>
<proteinExistence type="predicted"/>